<accession>A0A5C5FVJ4</accession>
<dbReference type="STRING" id="5288.A0A5C5FVJ4"/>
<feature type="transmembrane region" description="Helical" evidence="6">
    <location>
        <begin position="223"/>
        <end position="243"/>
    </location>
</feature>
<keyword evidence="9" id="KW-1185">Reference proteome</keyword>
<dbReference type="Gene3D" id="1.20.1250.20">
    <property type="entry name" value="MFS general substrate transporter like domains"/>
    <property type="match status" value="2"/>
</dbReference>
<feature type="transmembrane region" description="Helical" evidence="6">
    <location>
        <begin position="429"/>
        <end position="452"/>
    </location>
</feature>
<evidence type="ECO:0000313" key="8">
    <source>
        <dbReference type="EMBL" id="TNY19701.1"/>
    </source>
</evidence>
<comment type="caution">
    <text evidence="8">The sequence shown here is derived from an EMBL/GenBank/DDBJ whole genome shotgun (WGS) entry which is preliminary data.</text>
</comment>
<dbReference type="OrthoDB" id="6730379at2759"/>
<dbReference type="GO" id="GO:0022857">
    <property type="term" value="F:transmembrane transporter activity"/>
    <property type="evidence" value="ECO:0007669"/>
    <property type="project" value="InterPro"/>
</dbReference>
<evidence type="ECO:0000313" key="9">
    <source>
        <dbReference type="Proteomes" id="UP000311382"/>
    </source>
</evidence>
<dbReference type="InterPro" id="IPR036259">
    <property type="entry name" value="MFS_trans_sf"/>
</dbReference>
<feature type="transmembrane region" description="Helical" evidence="6">
    <location>
        <begin position="361"/>
        <end position="383"/>
    </location>
</feature>
<dbReference type="InterPro" id="IPR020846">
    <property type="entry name" value="MFS_dom"/>
</dbReference>
<evidence type="ECO:0000256" key="3">
    <source>
        <dbReference type="ARBA" id="ARBA00022692"/>
    </source>
</evidence>
<protein>
    <submittedName>
        <fullName evidence="8">MFS general substrate transporter</fullName>
    </submittedName>
</protein>
<evidence type="ECO:0000256" key="6">
    <source>
        <dbReference type="SAM" id="Phobius"/>
    </source>
</evidence>
<keyword evidence="2" id="KW-0813">Transport</keyword>
<dbReference type="PROSITE" id="PS50850">
    <property type="entry name" value="MFS"/>
    <property type="match status" value="1"/>
</dbReference>
<feature type="transmembrane region" description="Helical" evidence="6">
    <location>
        <begin position="336"/>
        <end position="355"/>
    </location>
</feature>
<evidence type="ECO:0000259" key="7">
    <source>
        <dbReference type="PROSITE" id="PS50850"/>
    </source>
</evidence>
<feature type="transmembrane region" description="Helical" evidence="6">
    <location>
        <begin position="159"/>
        <end position="178"/>
    </location>
</feature>
<sequence length="498" mass="54429">MASLSTTTSLEKKDYVGARVTAAPALSNLPNVDEKDEDEGARLAGYVRNDYTEEEAAAVGRKLDRRVMPLLALVYFSQFFDKNSLTYSSVMALPIKGEHFSLVSMAFYLGFLVSEIPTTMLSQRFPLGKYLGVNIILWATFLILHAASANFGFFFAMRFLLGVFESCVSPILLTYIAAMYPKRQQAKRISVFYSCNGFTNMFGGIIAWGVTHYRGDAIAHWRIMYLLMGGMAFVVGISVLLWLPDSLATATFLTEREKRYQVVEALTDPKTYILLLLTALSSIPNGGLASFSSLIIKGFGYTSQDTLLLQIPGGAIAALTTITVCQISDRLNTRMLPILIAVIPTVIGAALLVAFSGGNKAGSLAGIFLAETYGSALALQYAWTASNTGGATKKSVVNSMFLTTFALSNIIGTQIFRPSAAPAYTSGKIAILTLFSAMIPTVFCMWGYTTWLNKKKSAQLSRLIEEHGWTPEDVDAQRSKAAVEDKTDRENVFQTYVS</sequence>
<dbReference type="Pfam" id="PF07690">
    <property type="entry name" value="MFS_1"/>
    <property type="match status" value="1"/>
</dbReference>
<evidence type="ECO:0000256" key="2">
    <source>
        <dbReference type="ARBA" id="ARBA00022448"/>
    </source>
</evidence>
<evidence type="ECO:0000256" key="1">
    <source>
        <dbReference type="ARBA" id="ARBA00004141"/>
    </source>
</evidence>
<dbReference type="Proteomes" id="UP000311382">
    <property type="component" value="Unassembled WGS sequence"/>
</dbReference>
<feature type="transmembrane region" description="Helical" evidence="6">
    <location>
        <begin position="190"/>
        <end position="211"/>
    </location>
</feature>
<reference evidence="8 9" key="1">
    <citation type="submission" date="2019-03" db="EMBL/GenBank/DDBJ databases">
        <title>Rhodosporidium diobovatum UCD-FST 08-225 genome sequencing, assembly, and annotation.</title>
        <authorList>
            <person name="Fakankun I.U."/>
            <person name="Fristensky B."/>
            <person name="Levin D.B."/>
        </authorList>
    </citation>
    <scope>NUCLEOTIDE SEQUENCE [LARGE SCALE GENOMIC DNA]</scope>
    <source>
        <strain evidence="8 9">UCD-FST 08-225</strain>
    </source>
</reference>
<feature type="transmembrane region" description="Helical" evidence="6">
    <location>
        <begin position="130"/>
        <end position="153"/>
    </location>
</feature>
<dbReference type="PANTHER" id="PTHR43791:SF40">
    <property type="entry name" value="THIAMINE PATHWAY TRANSPORTER THI73"/>
    <property type="match status" value="1"/>
</dbReference>
<evidence type="ECO:0000256" key="4">
    <source>
        <dbReference type="ARBA" id="ARBA00022989"/>
    </source>
</evidence>
<dbReference type="PANTHER" id="PTHR43791">
    <property type="entry name" value="PERMEASE-RELATED"/>
    <property type="match status" value="1"/>
</dbReference>
<organism evidence="8 9">
    <name type="scientific">Rhodotorula diobovata</name>
    <dbReference type="NCBI Taxonomy" id="5288"/>
    <lineage>
        <taxon>Eukaryota</taxon>
        <taxon>Fungi</taxon>
        <taxon>Dikarya</taxon>
        <taxon>Basidiomycota</taxon>
        <taxon>Pucciniomycotina</taxon>
        <taxon>Microbotryomycetes</taxon>
        <taxon>Sporidiobolales</taxon>
        <taxon>Sporidiobolaceae</taxon>
        <taxon>Rhodotorula</taxon>
    </lineage>
</organism>
<keyword evidence="3 6" id="KW-0812">Transmembrane</keyword>
<dbReference type="InterPro" id="IPR011701">
    <property type="entry name" value="MFS"/>
</dbReference>
<dbReference type="EMBL" id="SOZI01000087">
    <property type="protein sequence ID" value="TNY19701.1"/>
    <property type="molecule type" value="Genomic_DNA"/>
</dbReference>
<keyword evidence="4 6" id="KW-1133">Transmembrane helix</keyword>
<feature type="transmembrane region" description="Helical" evidence="6">
    <location>
        <begin position="395"/>
        <end position="417"/>
    </location>
</feature>
<proteinExistence type="predicted"/>
<dbReference type="SUPFAM" id="SSF103473">
    <property type="entry name" value="MFS general substrate transporter"/>
    <property type="match status" value="1"/>
</dbReference>
<evidence type="ECO:0000256" key="5">
    <source>
        <dbReference type="ARBA" id="ARBA00023136"/>
    </source>
</evidence>
<keyword evidence="5 6" id="KW-0472">Membrane</keyword>
<feature type="transmembrane region" description="Helical" evidence="6">
    <location>
        <begin position="307"/>
        <end position="324"/>
    </location>
</feature>
<feature type="transmembrane region" description="Helical" evidence="6">
    <location>
        <begin position="272"/>
        <end position="295"/>
    </location>
</feature>
<gene>
    <name evidence="8" type="ORF">DMC30DRAFT_422100</name>
</gene>
<dbReference type="AlphaFoldDB" id="A0A5C5FVJ4"/>
<name>A0A5C5FVJ4_9BASI</name>
<feature type="domain" description="Major facilitator superfamily (MFS) profile" evidence="7">
    <location>
        <begin position="50"/>
        <end position="498"/>
    </location>
</feature>
<dbReference type="GO" id="GO:0016020">
    <property type="term" value="C:membrane"/>
    <property type="evidence" value="ECO:0007669"/>
    <property type="project" value="UniProtKB-SubCell"/>
</dbReference>
<comment type="subcellular location">
    <subcellularLocation>
        <location evidence="1">Membrane</location>
        <topology evidence="1">Multi-pass membrane protein</topology>
    </subcellularLocation>
</comment>